<sequence>MPSDNSYEKLSQDEFTAKSPGFSTLNDIVPVTLKWENISVTTKKTNRELLRDVSGIAKPGELMALMGASGAGKTTLLNMLMARNMNGLKKEGSVTVNGIDLGHGISLISGFAQQEELFIGTLTVKEYLMVQARLRIDGSSSLRESRVTDVLHQLNLWKCRDSLIGVIGEKKGISGGEARRLTFACEMLSNPSLLFADEPTTGLDSFMAENVIQILRGIAKSGRTIICTIHQPSSQLYQMFHKVMYLANGKTAFQGTPQQSIEFFEKCGHRVPDEFNPAEWIIYKLAVQPGDETASNARITEITRQYLTSEYNAAVESDIDEETQYPCPPKMHKANICTQITSLLIRCGIDVWRAPQLTIAKVVQKVLFGLFIGLLYFRMNYDLKGIHNINGALFFTTGELIFSTTYAIMMFLNNEFALIAREYHDGLYDLWCYYVARSLSLIPLFSTDGLIMLYIVYWMIGLNTSLAQVALATVITLLCTQAASAMGIAMSCLFPTAQLTTVMASPLLVLFRLFGGFYGNMDTFPYAIRWLQYTSMYRFAFEAFVVNQWSEIDEFHKDAKQNWTRESRDDILKFFAFSNDAIPLDFIGLAGIILTFYLIGYTALYVRMQMAR</sequence>
<feature type="transmembrane region" description="Helical" evidence="9">
    <location>
        <begin position="586"/>
        <end position="606"/>
    </location>
</feature>
<keyword evidence="12" id="KW-1185">Reference proteome</keyword>
<dbReference type="Pfam" id="PF00005">
    <property type="entry name" value="ABC_tran"/>
    <property type="match status" value="1"/>
</dbReference>
<dbReference type="InterPro" id="IPR043926">
    <property type="entry name" value="ABCG_dom"/>
</dbReference>
<dbReference type="SUPFAM" id="SSF52540">
    <property type="entry name" value="P-loop containing nucleoside triphosphate hydrolases"/>
    <property type="match status" value="1"/>
</dbReference>
<dbReference type="GO" id="GO:0140359">
    <property type="term" value="F:ABC-type transporter activity"/>
    <property type="evidence" value="ECO:0007669"/>
    <property type="project" value="InterPro"/>
</dbReference>
<organism evidence="11 12">
    <name type="scientific">Caenorhabditis bovis</name>
    <dbReference type="NCBI Taxonomy" id="2654633"/>
    <lineage>
        <taxon>Eukaryota</taxon>
        <taxon>Metazoa</taxon>
        <taxon>Ecdysozoa</taxon>
        <taxon>Nematoda</taxon>
        <taxon>Chromadorea</taxon>
        <taxon>Rhabditida</taxon>
        <taxon>Rhabditina</taxon>
        <taxon>Rhabditomorpha</taxon>
        <taxon>Rhabditoidea</taxon>
        <taxon>Rhabditidae</taxon>
        <taxon>Peloderinae</taxon>
        <taxon>Caenorhabditis</taxon>
    </lineage>
</organism>
<evidence type="ECO:0000256" key="2">
    <source>
        <dbReference type="ARBA" id="ARBA00005814"/>
    </source>
</evidence>
<keyword evidence="3" id="KW-0813">Transport</keyword>
<dbReference type="EMBL" id="CADEPM010000003">
    <property type="protein sequence ID" value="CAB3402167.1"/>
    <property type="molecule type" value="Genomic_DNA"/>
</dbReference>
<keyword evidence="4 9" id="KW-0812">Transmembrane</keyword>
<feature type="transmembrane region" description="Helical" evidence="9">
    <location>
        <begin position="501"/>
        <end position="521"/>
    </location>
</feature>
<comment type="similarity">
    <text evidence="2">Belongs to the ABC transporter superfamily. ABCG family. Eye pigment precursor importer (TC 3.A.1.204) subfamily.</text>
</comment>
<proteinExistence type="inferred from homology"/>
<dbReference type="InterPro" id="IPR017871">
    <property type="entry name" value="ABC_transporter-like_CS"/>
</dbReference>
<comment type="subcellular location">
    <subcellularLocation>
        <location evidence="1">Membrane</location>
        <topology evidence="1">Multi-pass membrane protein</topology>
    </subcellularLocation>
</comment>
<protein>
    <recommendedName>
        <fullName evidence="10">ABC transporter domain-containing protein</fullName>
    </recommendedName>
</protein>
<dbReference type="InterPro" id="IPR003593">
    <property type="entry name" value="AAA+_ATPase"/>
</dbReference>
<evidence type="ECO:0000256" key="6">
    <source>
        <dbReference type="ARBA" id="ARBA00022840"/>
    </source>
</evidence>
<evidence type="ECO:0000256" key="8">
    <source>
        <dbReference type="ARBA" id="ARBA00023136"/>
    </source>
</evidence>
<dbReference type="Gene3D" id="3.40.50.300">
    <property type="entry name" value="P-loop containing nucleotide triphosphate hydrolases"/>
    <property type="match status" value="1"/>
</dbReference>
<evidence type="ECO:0000256" key="3">
    <source>
        <dbReference type="ARBA" id="ARBA00022448"/>
    </source>
</evidence>
<feature type="transmembrane region" description="Helical" evidence="9">
    <location>
        <begin position="391"/>
        <end position="413"/>
    </location>
</feature>
<dbReference type="GO" id="GO:0005886">
    <property type="term" value="C:plasma membrane"/>
    <property type="evidence" value="ECO:0007669"/>
    <property type="project" value="TreeGrafter"/>
</dbReference>
<reference evidence="11 12" key="1">
    <citation type="submission" date="2020-04" db="EMBL/GenBank/DDBJ databases">
        <authorList>
            <person name="Laetsch R D."/>
            <person name="Stevens L."/>
            <person name="Kumar S."/>
            <person name="Blaxter L. M."/>
        </authorList>
    </citation>
    <scope>NUCLEOTIDE SEQUENCE [LARGE SCALE GENOMIC DNA]</scope>
</reference>
<evidence type="ECO:0000256" key="9">
    <source>
        <dbReference type="SAM" id="Phobius"/>
    </source>
</evidence>
<evidence type="ECO:0000256" key="4">
    <source>
        <dbReference type="ARBA" id="ARBA00022692"/>
    </source>
</evidence>
<dbReference type="SMART" id="SM00382">
    <property type="entry name" value="AAA"/>
    <property type="match status" value="1"/>
</dbReference>
<dbReference type="PANTHER" id="PTHR48041">
    <property type="entry name" value="ABC TRANSPORTER G FAMILY MEMBER 28"/>
    <property type="match status" value="1"/>
</dbReference>
<dbReference type="FunFam" id="3.40.50.300:FF:001480">
    <property type="entry name" value="ABC transporter"/>
    <property type="match status" value="1"/>
</dbReference>
<dbReference type="GO" id="GO:0005524">
    <property type="term" value="F:ATP binding"/>
    <property type="evidence" value="ECO:0007669"/>
    <property type="project" value="UniProtKB-KW"/>
</dbReference>
<dbReference type="PROSITE" id="PS00211">
    <property type="entry name" value="ABC_TRANSPORTER_1"/>
    <property type="match status" value="1"/>
</dbReference>
<feature type="domain" description="ABC transporter" evidence="10">
    <location>
        <begin position="33"/>
        <end position="273"/>
    </location>
</feature>
<dbReference type="PANTHER" id="PTHR48041:SF50">
    <property type="entry name" value="ABC TRANSPORTER DOMAIN-CONTAINING PROTEIN"/>
    <property type="match status" value="1"/>
</dbReference>
<dbReference type="InterPro" id="IPR013525">
    <property type="entry name" value="ABC2_TM"/>
</dbReference>
<dbReference type="AlphaFoldDB" id="A0A8S1EQB9"/>
<keyword evidence="5" id="KW-0547">Nucleotide-binding</keyword>
<keyword evidence="8 9" id="KW-0472">Membrane</keyword>
<dbReference type="Pfam" id="PF19055">
    <property type="entry name" value="ABC2_membrane_7"/>
    <property type="match status" value="1"/>
</dbReference>
<evidence type="ECO:0000259" key="10">
    <source>
        <dbReference type="PROSITE" id="PS50893"/>
    </source>
</evidence>
<dbReference type="InterPro" id="IPR003439">
    <property type="entry name" value="ABC_transporter-like_ATP-bd"/>
</dbReference>
<dbReference type="InterPro" id="IPR027417">
    <property type="entry name" value="P-loop_NTPase"/>
</dbReference>
<feature type="transmembrane region" description="Helical" evidence="9">
    <location>
        <begin position="362"/>
        <end position="379"/>
    </location>
</feature>
<evidence type="ECO:0000256" key="1">
    <source>
        <dbReference type="ARBA" id="ARBA00004141"/>
    </source>
</evidence>
<dbReference type="PROSITE" id="PS50893">
    <property type="entry name" value="ABC_TRANSPORTER_2"/>
    <property type="match status" value="1"/>
</dbReference>
<keyword evidence="6" id="KW-0067">ATP-binding</keyword>
<dbReference type="CDD" id="cd03213">
    <property type="entry name" value="ABCG_EPDR"/>
    <property type="match status" value="1"/>
</dbReference>
<dbReference type="InterPro" id="IPR050352">
    <property type="entry name" value="ABCG_transporters"/>
</dbReference>
<name>A0A8S1EQB9_9PELO</name>
<evidence type="ECO:0000256" key="7">
    <source>
        <dbReference type="ARBA" id="ARBA00022989"/>
    </source>
</evidence>
<keyword evidence="7 9" id="KW-1133">Transmembrane helix</keyword>
<dbReference type="OrthoDB" id="66620at2759"/>
<dbReference type="Pfam" id="PF01061">
    <property type="entry name" value="ABC2_membrane"/>
    <property type="match status" value="1"/>
</dbReference>
<gene>
    <name evidence="11" type="ORF">CBOVIS_LOCUS4817</name>
</gene>
<comment type="caution">
    <text evidence="11">The sequence shown here is derived from an EMBL/GenBank/DDBJ whole genome shotgun (WGS) entry which is preliminary data.</text>
</comment>
<accession>A0A8S1EQB9</accession>
<dbReference type="Proteomes" id="UP000494206">
    <property type="component" value="Unassembled WGS sequence"/>
</dbReference>
<evidence type="ECO:0000256" key="5">
    <source>
        <dbReference type="ARBA" id="ARBA00022741"/>
    </source>
</evidence>
<evidence type="ECO:0000313" key="11">
    <source>
        <dbReference type="EMBL" id="CAB3402167.1"/>
    </source>
</evidence>
<evidence type="ECO:0000313" key="12">
    <source>
        <dbReference type="Proteomes" id="UP000494206"/>
    </source>
</evidence>
<dbReference type="GO" id="GO:0016887">
    <property type="term" value="F:ATP hydrolysis activity"/>
    <property type="evidence" value="ECO:0007669"/>
    <property type="project" value="InterPro"/>
</dbReference>